<sequence length="315" mass="33534">MPDKLHLIIAGAVLPQDAGEAAPPLPPLTTNLRALLAAMAPDGRIECGEDDPSTPFELALAQANSLPGGPGEIPWAAFETGSIGLPCAFIKLCHWQVGADHVRLSPPEDLALDEESSGTLLAAMAPYFLEDGITLAPYGSLPGTWLATGEVFRGLRSVSMDTLMGRHLTRSLLDGAGTPAATLRRLQNEMQMLLYTHPVNEVRQQRGLAPVNSFWVTGAGVLDHAMALVGEVQVESRLQAPALRRDAAAHAQAWQVVDADTCAALLAVLRAGGSARLTLCGEHAAQSFVPTRAGPWSRFKRVLGLQPLWDGREQL</sequence>
<proteinExistence type="predicted"/>
<reference evidence="1" key="2">
    <citation type="submission" date="2020-09" db="EMBL/GenBank/DDBJ databases">
        <authorList>
            <person name="Sun Q."/>
            <person name="Zhou Y."/>
        </authorList>
    </citation>
    <scope>NUCLEOTIDE SEQUENCE</scope>
    <source>
        <strain evidence="1">CGMCC 1.15322</strain>
    </source>
</reference>
<dbReference type="AlphaFoldDB" id="A0A916S6V6"/>
<keyword evidence="2" id="KW-1185">Reference proteome</keyword>
<protein>
    <recommendedName>
        <fullName evidence="3">Phosphoglycerate mutase</fullName>
    </recommendedName>
</protein>
<name>A0A916S6V6_9BURK</name>
<evidence type="ECO:0008006" key="3">
    <source>
        <dbReference type="Google" id="ProtNLM"/>
    </source>
</evidence>
<comment type="caution">
    <text evidence="1">The sequence shown here is derived from an EMBL/GenBank/DDBJ whole genome shotgun (WGS) entry which is preliminary data.</text>
</comment>
<dbReference type="EMBL" id="BMIG01000001">
    <property type="protein sequence ID" value="GGA83641.1"/>
    <property type="molecule type" value="Genomic_DNA"/>
</dbReference>
<organism evidence="1 2">
    <name type="scientific">Polaromonas eurypsychrophila</name>
    <dbReference type="NCBI Taxonomy" id="1614635"/>
    <lineage>
        <taxon>Bacteria</taxon>
        <taxon>Pseudomonadati</taxon>
        <taxon>Pseudomonadota</taxon>
        <taxon>Betaproteobacteria</taxon>
        <taxon>Burkholderiales</taxon>
        <taxon>Comamonadaceae</taxon>
        <taxon>Polaromonas</taxon>
    </lineage>
</organism>
<reference evidence="1" key="1">
    <citation type="journal article" date="2014" name="Int. J. Syst. Evol. Microbiol.">
        <title>Complete genome sequence of Corynebacterium casei LMG S-19264T (=DSM 44701T), isolated from a smear-ripened cheese.</title>
        <authorList>
            <consortium name="US DOE Joint Genome Institute (JGI-PGF)"/>
            <person name="Walter F."/>
            <person name="Albersmeier A."/>
            <person name="Kalinowski J."/>
            <person name="Ruckert C."/>
        </authorList>
    </citation>
    <scope>NUCLEOTIDE SEQUENCE</scope>
    <source>
        <strain evidence="1">CGMCC 1.15322</strain>
    </source>
</reference>
<evidence type="ECO:0000313" key="2">
    <source>
        <dbReference type="Proteomes" id="UP000620596"/>
    </source>
</evidence>
<dbReference type="RefSeq" id="WP_188705340.1">
    <property type="nucleotide sequence ID" value="NZ_BMIG01000001.1"/>
</dbReference>
<accession>A0A916S6V6</accession>
<dbReference type="Proteomes" id="UP000620596">
    <property type="component" value="Unassembled WGS sequence"/>
</dbReference>
<evidence type="ECO:0000313" key="1">
    <source>
        <dbReference type="EMBL" id="GGA83641.1"/>
    </source>
</evidence>
<gene>
    <name evidence="1" type="ORF">GCM10011496_00140</name>
</gene>